<organism evidence="10 11">
    <name type="scientific">Paenibacillus xanthanilyticus</name>
    <dbReference type="NCBI Taxonomy" id="1783531"/>
    <lineage>
        <taxon>Bacteria</taxon>
        <taxon>Bacillati</taxon>
        <taxon>Bacillota</taxon>
        <taxon>Bacilli</taxon>
        <taxon>Bacillales</taxon>
        <taxon>Paenibacillaceae</taxon>
        <taxon>Paenibacillus</taxon>
    </lineage>
</organism>
<comment type="similarity">
    <text evidence="3 9">Belongs to the CobD/CbiB family.</text>
</comment>
<dbReference type="HAMAP" id="MF_00024">
    <property type="entry name" value="CobD_CbiB"/>
    <property type="match status" value="1"/>
</dbReference>
<dbReference type="NCBIfam" id="TIGR00380">
    <property type="entry name" value="cobal_cbiB"/>
    <property type="match status" value="1"/>
</dbReference>
<keyword evidence="11" id="KW-1185">Reference proteome</keyword>
<dbReference type="PANTHER" id="PTHR34308:SF1">
    <property type="entry name" value="COBALAMIN BIOSYNTHESIS PROTEIN CBIB"/>
    <property type="match status" value="1"/>
</dbReference>
<dbReference type="RefSeq" id="WP_377722066.1">
    <property type="nucleotide sequence ID" value="NZ_JBHSAM010000036.1"/>
</dbReference>
<proteinExistence type="inferred from homology"/>
<comment type="subcellular location">
    <subcellularLocation>
        <location evidence="1 9">Cell membrane</location>
        <topology evidence="1 9">Multi-pass membrane protein</topology>
    </subcellularLocation>
</comment>
<keyword evidence="7 9" id="KW-1133">Transmembrane helix</keyword>
<evidence type="ECO:0000256" key="4">
    <source>
        <dbReference type="ARBA" id="ARBA00022475"/>
    </source>
</evidence>
<evidence type="ECO:0000313" key="11">
    <source>
        <dbReference type="Proteomes" id="UP001595715"/>
    </source>
</evidence>
<comment type="caution">
    <text evidence="9">Lacks conserved residue(s) required for the propagation of feature annotation.</text>
</comment>
<keyword evidence="8 9" id="KW-0472">Membrane</keyword>
<evidence type="ECO:0000256" key="1">
    <source>
        <dbReference type="ARBA" id="ARBA00004651"/>
    </source>
</evidence>
<reference evidence="11" key="1">
    <citation type="journal article" date="2019" name="Int. J. Syst. Evol. Microbiol.">
        <title>The Global Catalogue of Microorganisms (GCM) 10K type strain sequencing project: providing services to taxonomists for standard genome sequencing and annotation.</title>
        <authorList>
            <consortium name="The Broad Institute Genomics Platform"/>
            <consortium name="The Broad Institute Genome Sequencing Center for Infectious Disease"/>
            <person name="Wu L."/>
            <person name="Ma J."/>
        </authorList>
    </citation>
    <scope>NUCLEOTIDE SEQUENCE [LARGE SCALE GENOMIC DNA]</scope>
    <source>
        <strain evidence="11">IBRC-M 10987</strain>
    </source>
</reference>
<comment type="function">
    <text evidence="9">Converts cobyric acid to cobinamide by the addition of aminopropanol on the F carboxylic group.</text>
</comment>
<sequence>MMFYSLQETLLITAAAIAIDWVVGDPRWPTHPVILIGRWIGKLESWLRPESESAALTPRKLKLRGVALALITVLAAYAAIVLLVWAADWVHPFVGYAVSAWFVSTTIAVKGLKDAAMLVYRPLAAGDLEQARCYAGYIVSRDTSAMDERDTARSAIETVAENTVDAFLSPVAFALLGGAPLAMLYRAANTLDSMVGYKNDKYVHFGWASARLDDALNYIPARLSALAMTLAAALLPGLSPARAFGAVLTFAKLHPSPNSGIPESAAAGAIGIELGGRNVYFGRVSERARMGWPLRPLAAKDILSAVRLLYVTSILIFMGVIGAWLIVRS</sequence>
<dbReference type="EMBL" id="JBHSAM010000036">
    <property type="protein sequence ID" value="MFC4103471.1"/>
    <property type="molecule type" value="Genomic_DNA"/>
</dbReference>
<keyword evidence="6 9" id="KW-0812">Transmembrane</keyword>
<name>A0ABV8KBP6_9BACL</name>
<dbReference type="InterPro" id="IPR004485">
    <property type="entry name" value="Cobalamin_biosynth_CobD/CbiB"/>
</dbReference>
<evidence type="ECO:0000256" key="7">
    <source>
        <dbReference type="ARBA" id="ARBA00022989"/>
    </source>
</evidence>
<evidence type="ECO:0000256" key="2">
    <source>
        <dbReference type="ARBA" id="ARBA00004953"/>
    </source>
</evidence>
<dbReference type="PANTHER" id="PTHR34308">
    <property type="entry name" value="COBALAMIN BIOSYNTHESIS PROTEIN CBIB"/>
    <property type="match status" value="1"/>
</dbReference>
<evidence type="ECO:0000256" key="3">
    <source>
        <dbReference type="ARBA" id="ARBA00006263"/>
    </source>
</evidence>
<protein>
    <recommendedName>
        <fullName evidence="9">Cobalamin biosynthesis protein CobD</fullName>
    </recommendedName>
</protein>
<accession>A0ABV8KBP6</accession>
<gene>
    <name evidence="10" type="primary">cbiB</name>
    <name evidence="9" type="synonym">cobD</name>
    <name evidence="10" type="ORF">ACFOZ8_28030</name>
</gene>
<evidence type="ECO:0000313" key="10">
    <source>
        <dbReference type="EMBL" id="MFC4103471.1"/>
    </source>
</evidence>
<feature type="transmembrane region" description="Helical" evidence="9">
    <location>
        <begin position="66"/>
        <end position="87"/>
    </location>
</feature>
<evidence type="ECO:0000256" key="9">
    <source>
        <dbReference type="HAMAP-Rule" id="MF_00024"/>
    </source>
</evidence>
<feature type="transmembrane region" description="Helical" evidence="9">
    <location>
        <begin position="308"/>
        <end position="327"/>
    </location>
</feature>
<keyword evidence="4 9" id="KW-1003">Cell membrane</keyword>
<comment type="caution">
    <text evidence="10">The sequence shown here is derived from an EMBL/GenBank/DDBJ whole genome shotgun (WGS) entry which is preliminary data.</text>
</comment>
<keyword evidence="5 9" id="KW-0169">Cobalamin biosynthesis</keyword>
<comment type="pathway">
    <text evidence="2 9">Cofactor biosynthesis; adenosylcobalamin biosynthesis.</text>
</comment>
<dbReference type="Proteomes" id="UP001595715">
    <property type="component" value="Unassembled WGS sequence"/>
</dbReference>
<evidence type="ECO:0000256" key="8">
    <source>
        <dbReference type="ARBA" id="ARBA00023136"/>
    </source>
</evidence>
<dbReference type="Pfam" id="PF03186">
    <property type="entry name" value="CobD_Cbib"/>
    <property type="match status" value="1"/>
</dbReference>
<evidence type="ECO:0000256" key="5">
    <source>
        <dbReference type="ARBA" id="ARBA00022573"/>
    </source>
</evidence>
<evidence type="ECO:0000256" key="6">
    <source>
        <dbReference type="ARBA" id="ARBA00022692"/>
    </source>
</evidence>